<dbReference type="STRING" id="1797247.A2419_02600"/>
<dbReference type="AlphaFoldDB" id="A0A1F4Y6J4"/>
<organism evidence="4 5">
    <name type="scientific">Candidatus Adlerbacteria bacterium RIFOXYC1_FULL_48_26</name>
    <dbReference type="NCBI Taxonomy" id="1797247"/>
    <lineage>
        <taxon>Bacteria</taxon>
        <taxon>Candidatus Adleribacteriota</taxon>
    </lineage>
</organism>
<accession>A0A1F4Y6J4</accession>
<reference evidence="4 5" key="1">
    <citation type="journal article" date="2016" name="Nat. Commun.">
        <title>Thousands of microbial genomes shed light on interconnected biogeochemical processes in an aquifer system.</title>
        <authorList>
            <person name="Anantharaman K."/>
            <person name="Brown C.T."/>
            <person name="Hug L.A."/>
            <person name="Sharon I."/>
            <person name="Castelle C.J."/>
            <person name="Probst A.J."/>
            <person name="Thomas B.C."/>
            <person name="Singh A."/>
            <person name="Wilkins M.J."/>
            <person name="Karaoz U."/>
            <person name="Brodie E.L."/>
            <person name="Williams K.H."/>
            <person name="Hubbard S.S."/>
            <person name="Banfield J.F."/>
        </authorList>
    </citation>
    <scope>NUCLEOTIDE SEQUENCE [LARGE SCALE GENOMIC DNA]</scope>
</reference>
<proteinExistence type="predicted"/>
<evidence type="ECO:0000256" key="2">
    <source>
        <dbReference type="SAM" id="SignalP"/>
    </source>
</evidence>
<comment type="caution">
    <text evidence="4">The sequence shown here is derived from an EMBL/GenBank/DDBJ whole genome shotgun (WGS) entry which is preliminary data.</text>
</comment>
<dbReference type="EMBL" id="MEXB01000002">
    <property type="protein sequence ID" value="OGC88893.1"/>
    <property type="molecule type" value="Genomic_DNA"/>
</dbReference>
<dbReference type="Proteomes" id="UP000176568">
    <property type="component" value="Unassembled WGS sequence"/>
</dbReference>
<feature type="compositionally biased region" description="Acidic residues" evidence="1">
    <location>
        <begin position="151"/>
        <end position="162"/>
    </location>
</feature>
<evidence type="ECO:0000313" key="5">
    <source>
        <dbReference type="Proteomes" id="UP000176568"/>
    </source>
</evidence>
<dbReference type="InterPro" id="IPR025711">
    <property type="entry name" value="PepSY"/>
</dbReference>
<keyword evidence="2" id="KW-0732">Signal</keyword>
<feature type="region of interest" description="Disordered" evidence="1">
    <location>
        <begin position="113"/>
        <end position="162"/>
    </location>
</feature>
<gene>
    <name evidence="4" type="ORF">A2419_02600</name>
</gene>
<name>A0A1F4Y6J4_9BACT</name>
<feature type="domain" description="PepSY" evidence="3">
    <location>
        <begin position="67"/>
        <end position="120"/>
    </location>
</feature>
<protein>
    <recommendedName>
        <fullName evidence="3">PepSY domain-containing protein</fullName>
    </recommendedName>
</protein>
<evidence type="ECO:0000259" key="3">
    <source>
        <dbReference type="Pfam" id="PF03413"/>
    </source>
</evidence>
<sequence length="162" mass="16918">MKNKSLLALLAIPLAGLGIVGSVAFAQSNVPTSQPTQTETVNQREVDSDTEIPDAQEQQMLQAKATITADQAKQVAETKLGGTATSIQLEDEDGTVVYNVVIGDQEVKVNAADGTITKIESADTENDSDDTKQMTTGHGNEPNDGASVSDGDGETNDDGIIQ</sequence>
<feature type="chain" id="PRO_5009515578" description="PepSY domain-containing protein" evidence="2">
    <location>
        <begin position="27"/>
        <end position="162"/>
    </location>
</feature>
<evidence type="ECO:0000256" key="1">
    <source>
        <dbReference type="SAM" id="MobiDB-lite"/>
    </source>
</evidence>
<feature type="signal peptide" evidence="2">
    <location>
        <begin position="1"/>
        <end position="26"/>
    </location>
</feature>
<evidence type="ECO:0000313" key="4">
    <source>
        <dbReference type="EMBL" id="OGC88893.1"/>
    </source>
</evidence>
<dbReference type="Gene3D" id="3.10.450.40">
    <property type="match status" value="1"/>
</dbReference>
<dbReference type="Pfam" id="PF03413">
    <property type="entry name" value="PepSY"/>
    <property type="match status" value="1"/>
</dbReference>